<dbReference type="AlphaFoldDB" id="D5CTC8"/>
<evidence type="ECO:0000313" key="2">
    <source>
        <dbReference type="EMBL" id="ADE12214.1"/>
    </source>
</evidence>
<accession>D5CTC8</accession>
<feature type="domain" description="DSBA-like thioredoxin" evidence="1">
    <location>
        <begin position="2"/>
        <end position="205"/>
    </location>
</feature>
<gene>
    <name evidence="2" type="ordered locus">Slit_1985</name>
</gene>
<evidence type="ECO:0000313" key="3">
    <source>
        <dbReference type="Proteomes" id="UP000001625"/>
    </source>
</evidence>
<protein>
    <submittedName>
        <fullName evidence="2">DSBA oxidoreductase</fullName>
    </submittedName>
</protein>
<sequence length="211" mass="23479">MQVEIWSDVICPWCYIGKRHFEQALAGFVHGDKVNVIWRSFELDPDAPHQREGTLQEYLAKKYRVSLEEAAAMNERVTSVAKEAGLEYRLAAARPGNTFDAHRLLHFAASRQLGDRATERIMHAYFSESLPVGDRAALAHLAPEFGIAETDALALLESSEYSDRVRADEARAEEFGIKGVPFFVIDEKIGVSGAQPVDTFTKVLQQATQAA</sequence>
<dbReference type="GO" id="GO:0016491">
    <property type="term" value="F:oxidoreductase activity"/>
    <property type="evidence" value="ECO:0007669"/>
    <property type="project" value="InterPro"/>
</dbReference>
<dbReference type="InterPro" id="IPR036249">
    <property type="entry name" value="Thioredoxin-like_sf"/>
</dbReference>
<dbReference type="STRING" id="580332.Slit_1985"/>
<reference evidence="2 3" key="1">
    <citation type="submission" date="2010-03" db="EMBL/GenBank/DDBJ databases">
        <title>Complete sequence of Sideroxydans lithotrophicus ES-1.</title>
        <authorList>
            <consortium name="US DOE Joint Genome Institute"/>
            <person name="Lucas S."/>
            <person name="Copeland A."/>
            <person name="Lapidus A."/>
            <person name="Cheng J.-F."/>
            <person name="Bruce D."/>
            <person name="Goodwin L."/>
            <person name="Pitluck S."/>
            <person name="Munk A.C."/>
            <person name="Detter J.C."/>
            <person name="Han C."/>
            <person name="Tapia R."/>
            <person name="Larimer F."/>
            <person name="Land M."/>
            <person name="Hauser L."/>
            <person name="Kyrpides N."/>
            <person name="Ivanova N."/>
            <person name="Emerson D."/>
            <person name="Woyke T."/>
        </authorList>
    </citation>
    <scope>NUCLEOTIDE SEQUENCE [LARGE SCALE GENOMIC DNA]</scope>
    <source>
        <strain evidence="2 3">ES-1</strain>
    </source>
</reference>
<proteinExistence type="predicted"/>
<dbReference type="KEGG" id="slt:Slit_1985"/>
<dbReference type="HOGENOM" id="CLU_069253_0_2_4"/>
<dbReference type="InterPro" id="IPR001853">
    <property type="entry name" value="DSBA-like_thioredoxin_dom"/>
</dbReference>
<dbReference type="Proteomes" id="UP000001625">
    <property type="component" value="Chromosome"/>
</dbReference>
<dbReference type="CDD" id="cd03024">
    <property type="entry name" value="DsbA_FrnE"/>
    <property type="match status" value="1"/>
</dbReference>
<dbReference type="eggNOG" id="COG2761">
    <property type="taxonomic scope" value="Bacteria"/>
</dbReference>
<name>D5CTC8_SIDLE</name>
<organism evidence="2 3">
    <name type="scientific">Sideroxydans lithotrophicus (strain ES-1)</name>
    <dbReference type="NCBI Taxonomy" id="580332"/>
    <lineage>
        <taxon>Bacteria</taxon>
        <taxon>Pseudomonadati</taxon>
        <taxon>Pseudomonadota</taxon>
        <taxon>Betaproteobacteria</taxon>
        <taxon>Nitrosomonadales</taxon>
        <taxon>Gallionellaceae</taxon>
        <taxon>Sideroxydans</taxon>
    </lineage>
</organism>
<dbReference type="Gene3D" id="3.40.30.10">
    <property type="entry name" value="Glutaredoxin"/>
    <property type="match status" value="1"/>
</dbReference>
<evidence type="ECO:0000259" key="1">
    <source>
        <dbReference type="Pfam" id="PF01323"/>
    </source>
</evidence>
<dbReference type="OrthoDB" id="9799122at2"/>
<dbReference type="PANTHER" id="PTHR13887">
    <property type="entry name" value="GLUTATHIONE S-TRANSFERASE KAPPA"/>
    <property type="match status" value="1"/>
</dbReference>
<dbReference type="PANTHER" id="PTHR13887:SF41">
    <property type="entry name" value="THIOREDOXIN SUPERFAMILY PROTEIN"/>
    <property type="match status" value="1"/>
</dbReference>
<dbReference type="Pfam" id="PF01323">
    <property type="entry name" value="DSBA"/>
    <property type="match status" value="1"/>
</dbReference>
<keyword evidence="3" id="KW-1185">Reference proteome</keyword>
<dbReference type="SUPFAM" id="SSF52833">
    <property type="entry name" value="Thioredoxin-like"/>
    <property type="match status" value="1"/>
</dbReference>
<dbReference type="EMBL" id="CP001965">
    <property type="protein sequence ID" value="ADE12214.1"/>
    <property type="molecule type" value="Genomic_DNA"/>
</dbReference>
<dbReference type="RefSeq" id="WP_013030112.1">
    <property type="nucleotide sequence ID" value="NC_013959.1"/>
</dbReference>